<organism evidence="1 2">
    <name type="scientific">Mya arenaria</name>
    <name type="common">Soft-shell clam</name>
    <dbReference type="NCBI Taxonomy" id="6604"/>
    <lineage>
        <taxon>Eukaryota</taxon>
        <taxon>Metazoa</taxon>
        <taxon>Spiralia</taxon>
        <taxon>Lophotrochozoa</taxon>
        <taxon>Mollusca</taxon>
        <taxon>Bivalvia</taxon>
        <taxon>Autobranchia</taxon>
        <taxon>Heteroconchia</taxon>
        <taxon>Euheterodonta</taxon>
        <taxon>Imparidentia</taxon>
        <taxon>Neoheterodontei</taxon>
        <taxon>Myida</taxon>
        <taxon>Myoidea</taxon>
        <taxon>Myidae</taxon>
        <taxon>Mya</taxon>
    </lineage>
</organism>
<gene>
    <name evidence="1" type="ORF">MAR_021526</name>
</gene>
<name>A0ABY7E835_MYAAR</name>
<sequence length="63" mass="7103">MEGVQYAVVQRQAATQRTGMQQPHNNDGLSYAELDIKFLQEANARVSSRRSNKPTAYADIEFT</sequence>
<dbReference type="Proteomes" id="UP001164746">
    <property type="component" value="Chromosome 5"/>
</dbReference>
<dbReference type="EMBL" id="CP111016">
    <property type="protein sequence ID" value="WAR06157.1"/>
    <property type="molecule type" value="Genomic_DNA"/>
</dbReference>
<keyword evidence="2" id="KW-1185">Reference proteome</keyword>
<reference evidence="1" key="1">
    <citation type="submission" date="2022-11" db="EMBL/GenBank/DDBJ databases">
        <title>Centuries of genome instability and evolution in soft-shell clam transmissible cancer (bioRxiv).</title>
        <authorList>
            <person name="Hart S.F.M."/>
            <person name="Yonemitsu M.A."/>
            <person name="Giersch R.M."/>
            <person name="Beal B.F."/>
            <person name="Arriagada G."/>
            <person name="Davis B.W."/>
            <person name="Ostrander E.A."/>
            <person name="Goff S.P."/>
            <person name="Metzger M.J."/>
        </authorList>
    </citation>
    <scope>NUCLEOTIDE SEQUENCE</scope>
    <source>
        <strain evidence="1">MELC-2E11</strain>
        <tissue evidence="1">Siphon/mantle</tissue>
    </source>
</reference>
<protein>
    <submittedName>
        <fullName evidence="1">Uncharacterized protein</fullName>
    </submittedName>
</protein>
<proteinExistence type="predicted"/>
<evidence type="ECO:0000313" key="1">
    <source>
        <dbReference type="EMBL" id="WAR06157.1"/>
    </source>
</evidence>
<evidence type="ECO:0000313" key="2">
    <source>
        <dbReference type="Proteomes" id="UP001164746"/>
    </source>
</evidence>
<accession>A0ABY7E835</accession>